<keyword evidence="13" id="KW-1185">Reference proteome</keyword>
<evidence type="ECO:0000313" key="13">
    <source>
        <dbReference type="Proteomes" id="UP001207228"/>
    </source>
</evidence>
<comment type="caution">
    <text evidence="12">The sequence shown here is derived from an EMBL/GenBank/DDBJ whole genome shotgun (WGS) entry which is preliminary data.</text>
</comment>
<dbReference type="SUPFAM" id="SSF74653">
    <property type="entry name" value="TolA/TonB C-terminal domain"/>
    <property type="match status" value="1"/>
</dbReference>
<feature type="domain" description="TonB C-terminal" evidence="11">
    <location>
        <begin position="190"/>
        <end position="280"/>
    </location>
</feature>
<evidence type="ECO:0000256" key="4">
    <source>
        <dbReference type="ARBA" id="ARBA00022475"/>
    </source>
</evidence>
<gene>
    <name evidence="12" type="ORF">OO017_15440</name>
</gene>
<dbReference type="NCBIfam" id="TIGR01352">
    <property type="entry name" value="tonB_Cterm"/>
    <property type="match status" value="1"/>
</dbReference>
<protein>
    <submittedName>
        <fullName evidence="12">Energy transducer TonB</fullName>
    </submittedName>
</protein>
<dbReference type="Pfam" id="PF03544">
    <property type="entry name" value="TonB_C"/>
    <property type="match status" value="1"/>
</dbReference>
<dbReference type="InterPro" id="IPR003538">
    <property type="entry name" value="TonB"/>
</dbReference>
<evidence type="ECO:0000313" key="12">
    <source>
        <dbReference type="EMBL" id="MCX2741353.1"/>
    </source>
</evidence>
<proteinExistence type="inferred from homology"/>
<evidence type="ECO:0000256" key="7">
    <source>
        <dbReference type="ARBA" id="ARBA00022927"/>
    </source>
</evidence>
<keyword evidence="7" id="KW-0653">Protein transport</keyword>
<evidence type="ECO:0000256" key="10">
    <source>
        <dbReference type="SAM" id="MobiDB-lite"/>
    </source>
</evidence>
<dbReference type="EMBL" id="JAPFQO010000010">
    <property type="protein sequence ID" value="MCX2741353.1"/>
    <property type="molecule type" value="Genomic_DNA"/>
</dbReference>
<comment type="subcellular location">
    <subcellularLocation>
        <location evidence="1">Cell inner membrane</location>
        <topology evidence="1">Single-pass membrane protein</topology>
        <orientation evidence="1">Periplasmic side</orientation>
    </subcellularLocation>
</comment>
<evidence type="ECO:0000256" key="8">
    <source>
        <dbReference type="ARBA" id="ARBA00022989"/>
    </source>
</evidence>
<keyword evidence="6" id="KW-0812">Transmembrane</keyword>
<reference evidence="12 13" key="1">
    <citation type="submission" date="2022-11" db="EMBL/GenBank/DDBJ databases">
        <title>The characterization of three novel Bacteroidetes species and genomic analysis of their roles in tidal elemental geochemical cycles.</title>
        <authorList>
            <person name="Ma K.-J."/>
        </authorList>
    </citation>
    <scope>NUCLEOTIDE SEQUENCE [LARGE SCALE GENOMIC DNA]</scope>
    <source>
        <strain evidence="12 13">M82</strain>
    </source>
</reference>
<dbReference type="InterPro" id="IPR006260">
    <property type="entry name" value="TonB/TolA_C"/>
</dbReference>
<keyword evidence="4" id="KW-1003">Cell membrane</keyword>
<evidence type="ECO:0000256" key="3">
    <source>
        <dbReference type="ARBA" id="ARBA00022448"/>
    </source>
</evidence>
<dbReference type="RefSeq" id="WP_266053512.1">
    <property type="nucleotide sequence ID" value="NZ_JAPFQO010000010.1"/>
</dbReference>
<evidence type="ECO:0000256" key="9">
    <source>
        <dbReference type="ARBA" id="ARBA00023136"/>
    </source>
</evidence>
<evidence type="ECO:0000259" key="11">
    <source>
        <dbReference type="PROSITE" id="PS52015"/>
    </source>
</evidence>
<dbReference type="PROSITE" id="PS52015">
    <property type="entry name" value="TONB_CTD"/>
    <property type="match status" value="1"/>
</dbReference>
<sequence length="280" mass="30851">MEESYFLSMTFNNIVFRGRNKAYGAYYLRRKYSKHMLLAATLATATFSGALVGPLVDTIFFSDPVKYVKPTYTVVEPYTFILPEPPKPEPEPAKAAIPPPAPKPEKQEATEKFTKIKVVDNGTRDTETVPDQSALSEANIGTKKVEGIVPEIPSVTLPEEPPTGIADGTGEAPLKNEPFVHVDQMPQFKNGDGALMEYLSKKLRYPKAAQSNDVEGIVVVTFVVAANGEISDVEILKGLGYGTEEEAARVIKGMPKWEPGRQNGHAVPVRYTLPIRFRMH</sequence>
<evidence type="ECO:0000256" key="2">
    <source>
        <dbReference type="ARBA" id="ARBA00006555"/>
    </source>
</evidence>
<dbReference type="PANTHER" id="PTHR33446:SF2">
    <property type="entry name" value="PROTEIN TONB"/>
    <property type="match status" value="1"/>
</dbReference>
<keyword evidence="9" id="KW-0472">Membrane</keyword>
<dbReference type="PRINTS" id="PR01374">
    <property type="entry name" value="TONBPROTEIN"/>
</dbReference>
<comment type="similarity">
    <text evidence="2">Belongs to the TonB family.</text>
</comment>
<accession>A0ABT3RHM4</accession>
<evidence type="ECO:0000256" key="1">
    <source>
        <dbReference type="ARBA" id="ARBA00004383"/>
    </source>
</evidence>
<organism evidence="12 13">
    <name type="scientific">Pontibacter anaerobius</name>
    <dbReference type="NCBI Taxonomy" id="2993940"/>
    <lineage>
        <taxon>Bacteria</taxon>
        <taxon>Pseudomonadati</taxon>
        <taxon>Bacteroidota</taxon>
        <taxon>Cytophagia</taxon>
        <taxon>Cytophagales</taxon>
        <taxon>Hymenobacteraceae</taxon>
        <taxon>Pontibacter</taxon>
    </lineage>
</organism>
<dbReference type="Gene3D" id="3.30.1150.10">
    <property type="match status" value="1"/>
</dbReference>
<dbReference type="InterPro" id="IPR051045">
    <property type="entry name" value="TonB-dependent_transducer"/>
</dbReference>
<name>A0ABT3RHM4_9BACT</name>
<evidence type="ECO:0000256" key="6">
    <source>
        <dbReference type="ARBA" id="ARBA00022692"/>
    </source>
</evidence>
<keyword evidence="8" id="KW-1133">Transmembrane helix</keyword>
<evidence type="ECO:0000256" key="5">
    <source>
        <dbReference type="ARBA" id="ARBA00022519"/>
    </source>
</evidence>
<dbReference type="Proteomes" id="UP001207228">
    <property type="component" value="Unassembled WGS sequence"/>
</dbReference>
<dbReference type="InterPro" id="IPR037682">
    <property type="entry name" value="TonB_C"/>
</dbReference>
<keyword evidence="3" id="KW-0813">Transport</keyword>
<feature type="region of interest" description="Disordered" evidence="10">
    <location>
        <begin position="85"/>
        <end position="112"/>
    </location>
</feature>
<feature type="compositionally biased region" description="Basic and acidic residues" evidence="10">
    <location>
        <begin position="103"/>
        <end position="112"/>
    </location>
</feature>
<keyword evidence="5" id="KW-0997">Cell inner membrane</keyword>
<dbReference type="PANTHER" id="PTHR33446">
    <property type="entry name" value="PROTEIN TONB-RELATED"/>
    <property type="match status" value="1"/>
</dbReference>